<keyword evidence="5" id="KW-0378">Hydrolase</keyword>
<dbReference type="GO" id="GO:0004518">
    <property type="term" value="F:nuclease activity"/>
    <property type="evidence" value="ECO:0007669"/>
    <property type="project" value="UniProtKB-KW"/>
</dbReference>
<evidence type="ECO:0000256" key="6">
    <source>
        <dbReference type="ARBA" id="ARBA00022842"/>
    </source>
</evidence>
<evidence type="ECO:0000256" key="5">
    <source>
        <dbReference type="ARBA" id="ARBA00022801"/>
    </source>
</evidence>
<dbReference type="SUPFAM" id="SSF88723">
    <property type="entry name" value="PIN domain-like"/>
    <property type="match status" value="1"/>
</dbReference>
<evidence type="ECO:0000259" key="7">
    <source>
        <dbReference type="Pfam" id="PF01850"/>
    </source>
</evidence>
<dbReference type="InterPro" id="IPR029060">
    <property type="entry name" value="PIN-like_dom_sf"/>
</dbReference>
<dbReference type="InterPro" id="IPR002716">
    <property type="entry name" value="PIN_dom"/>
</dbReference>
<keyword evidence="3" id="KW-0540">Nuclease</keyword>
<gene>
    <name evidence="8" type="ORF">B4U45_27970</name>
</gene>
<dbReference type="Proteomes" id="UP000192335">
    <property type="component" value="Unassembled WGS sequence"/>
</dbReference>
<keyword evidence="6" id="KW-0460">Magnesium</keyword>
<feature type="domain" description="PIN" evidence="7">
    <location>
        <begin position="22"/>
        <end position="138"/>
    </location>
</feature>
<evidence type="ECO:0000313" key="9">
    <source>
        <dbReference type="Proteomes" id="UP000192335"/>
    </source>
</evidence>
<dbReference type="Gene3D" id="3.40.50.1010">
    <property type="entry name" value="5'-nuclease"/>
    <property type="match status" value="1"/>
</dbReference>
<sequence>MSMTFTSPSAGRSVTPTFGGSLDANVVLRLLLNDVPDQHAAAVALLERADAPFVVSDFAIIEVVFALCRHYEFSRAAAAEAIEGLMSLTQIDCNRVLFKLALPFFTDHPKLSFEDCCLATHAELSNATPLWTFDRKLAGQAQSTRLVPI</sequence>
<evidence type="ECO:0000256" key="3">
    <source>
        <dbReference type="ARBA" id="ARBA00022722"/>
    </source>
</evidence>
<keyword evidence="4" id="KW-0479">Metal-binding</keyword>
<keyword evidence="2" id="KW-1277">Toxin-antitoxin system</keyword>
<reference evidence="8 9" key="1">
    <citation type="submission" date="2017-02" db="EMBL/GenBank/DDBJ databases">
        <title>Mycobacterium kansasii genomes.</title>
        <authorList>
            <person name="Borowka P."/>
            <person name="Strapagiel D."/>
            <person name="Marciniak B."/>
            <person name="Lach J."/>
            <person name="Bakula Z."/>
            <person name="Van Ingen J."/>
            <person name="Safianowska A."/>
            <person name="Brzostek A."/>
            <person name="Dziadek J."/>
            <person name="Jagielski T."/>
        </authorList>
    </citation>
    <scope>NUCLEOTIDE SEQUENCE [LARGE SCALE GENOMIC DNA]</scope>
    <source>
        <strain evidence="8 9">12MK</strain>
    </source>
</reference>
<dbReference type="EMBL" id="MWQA01000001">
    <property type="protein sequence ID" value="ORC09865.1"/>
    <property type="molecule type" value="Genomic_DNA"/>
</dbReference>
<dbReference type="GO" id="GO:0046872">
    <property type="term" value="F:metal ion binding"/>
    <property type="evidence" value="ECO:0007669"/>
    <property type="project" value="UniProtKB-KW"/>
</dbReference>
<dbReference type="AlphaFoldDB" id="A0A8E2IV77"/>
<accession>A0A8E2IV77</accession>
<organism evidence="8 9">
    <name type="scientific">Mycobacterium persicum</name>
    <dbReference type="NCBI Taxonomy" id="1487726"/>
    <lineage>
        <taxon>Bacteria</taxon>
        <taxon>Bacillati</taxon>
        <taxon>Actinomycetota</taxon>
        <taxon>Actinomycetes</taxon>
        <taxon>Mycobacteriales</taxon>
        <taxon>Mycobacteriaceae</taxon>
        <taxon>Mycobacterium</taxon>
    </lineage>
</organism>
<proteinExistence type="predicted"/>
<evidence type="ECO:0000256" key="2">
    <source>
        <dbReference type="ARBA" id="ARBA00022649"/>
    </source>
</evidence>
<evidence type="ECO:0000256" key="4">
    <source>
        <dbReference type="ARBA" id="ARBA00022723"/>
    </source>
</evidence>
<dbReference type="Pfam" id="PF01850">
    <property type="entry name" value="PIN"/>
    <property type="match status" value="1"/>
</dbReference>
<comment type="caution">
    <text evidence="8">The sequence shown here is derived from an EMBL/GenBank/DDBJ whole genome shotgun (WGS) entry which is preliminary data.</text>
</comment>
<evidence type="ECO:0000256" key="1">
    <source>
        <dbReference type="ARBA" id="ARBA00001946"/>
    </source>
</evidence>
<protein>
    <recommendedName>
        <fullName evidence="7">PIN domain-containing protein</fullName>
    </recommendedName>
</protein>
<dbReference type="GO" id="GO:0016787">
    <property type="term" value="F:hydrolase activity"/>
    <property type="evidence" value="ECO:0007669"/>
    <property type="project" value="UniProtKB-KW"/>
</dbReference>
<name>A0A8E2IV77_9MYCO</name>
<evidence type="ECO:0000313" key="8">
    <source>
        <dbReference type="EMBL" id="ORC09865.1"/>
    </source>
</evidence>
<comment type="cofactor">
    <cofactor evidence="1">
        <name>Mg(2+)</name>
        <dbReference type="ChEBI" id="CHEBI:18420"/>
    </cofactor>
</comment>